<proteinExistence type="predicted"/>
<accession>A0ABP9DM06</accession>
<comment type="caution">
    <text evidence="1">The sequence shown here is derived from an EMBL/GenBank/DDBJ whole genome shotgun (WGS) entry which is preliminary data.</text>
</comment>
<organism evidence="1 2">
    <name type="scientific">Algivirga pacifica</name>
    <dbReference type="NCBI Taxonomy" id="1162670"/>
    <lineage>
        <taxon>Bacteria</taxon>
        <taxon>Pseudomonadati</taxon>
        <taxon>Bacteroidota</taxon>
        <taxon>Cytophagia</taxon>
        <taxon>Cytophagales</taxon>
        <taxon>Flammeovirgaceae</taxon>
        <taxon>Algivirga</taxon>
    </lineage>
</organism>
<sequence>MVIHETQKATVEWINDGRIVRKSFKGNIVGKELKKAFNVGLKTFRKYNANKWLSDNRGVSVYSDEDILWINSVWLPQMVESGWRFWAIVEGRNGLDQNMINSLQSNFNNNGIQLQVFKNMNDAVKWLKGFKNSFGRRKTRKLKELSK</sequence>
<evidence type="ECO:0008006" key="3">
    <source>
        <dbReference type="Google" id="ProtNLM"/>
    </source>
</evidence>
<name>A0ABP9DM06_9BACT</name>
<evidence type="ECO:0000313" key="2">
    <source>
        <dbReference type="Proteomes" id="UP001500298"/>
    </source>
</evidence>
<gene>
    <name evidence="1" type="ORF">GCM10023331_40890</name>
</gene>
<evidence type="ECO:0000313" key="1">
    <source>
        <dbReference type="EMBL" id="GAA4852223.1"/>
    </source>
</evidence>
<dbReference type="Proteomes" id="UP001500298">
    <property type="component" value="Unassembled WGS sequence"/>
</dbReference>
<dbReference type="EMBL" id="BAABJX010000071">
    <property type="protein sequence ID" value="GAA4852223.1"/>
    <property type="molecule type" value="Genomic_DNA"/>
</dbReference>
<protein>
    <recommendedName>
        <fullName evidence="3">STAS/SEC14 domain-containing protein</fullName>
    </recommendedName>
</protein>
<keyword evidence="2" id="KW-1185">Reference proteome</keyword>
<dbReference type="RefSeq" id="WP_345375277.1">
    <property type="nucleotide sequence ID" value="NZ_BAABJX010000071.1"/>
</dbReference>
<reference evidence="2" key="1">
    <citation type="journal article" date="2019" name="Int. J. Syst. Evol. Microbiol.">
        <title>The Global Catalogue of Microorganisms (GCM) 10K type strain sequencing project: providing services to taxonomists for standard genome sequencing and annotation.</title>
        <authorList>
            <consortium name="The Broad Institute Genomics Platform"/>
            <consortium name="The Broad Institute Genome Sequencing Center for Infectious Disease"/>
            <person name="Wu L."/>
            <person name="Ma J."/>
        </authorList>
    </citation>
    <scope>NUCLEOTIDE SEQUENCE [LARGE SCALE GENOMIC DNA]</scope>
    <source>
        <strain evidence="2">JCM 18326</strain>
    </source>
</reference>